<dbReference type="Pfam" id="PF07690">
    <property type="entry name" value="MFS_1"/>
    <property type="match status" value="1"/>
</dbReference>
<organism evidence="3 4">
    <name type="scientific">Penaeus vannamei</name>
    <name type="common">Whiteleg shrimp</name>
    <name type="synonym">Litopenaeus vannamei</name>
    <dbReference type="NCBI Taxonomy" id="6689"/>
    <lineage>
        <taxon>Eukaryota</taxon>
        <taxon>Metazoa</taxon>
        <taxon>Ecdysozoa</taxon>
        <taxon>Arthropoda</taxon>
        <taxon>Crustacea</taxon>
        <taxon>Multicrustacea</taxon>
        <taxon>Malacostraca</taxon>
        <taxon>Eumalacostraca</taxon>
        <taxon>Eucarida</taxon>
        <taxon>Decapoda</taxon>
        <taxon>Dendrobranchiata</taxon>
        <taxon>Penaeoidea</taxon>
        <taxon>Penaeidae</taxon>
        <taxon>Penaeus</taxon>
    </lineage>
</organism>
<keyword evidence="2" id="KW-0812">Transmembrane</keyword>
<dbReference type="SUPFAM" id="SSF103473">
    <property type="entry name" value="MFS general substrate transporter"/>
    <property type="match status" value="1"/>
</dbReference>
<proteinExistence type="predicted"/>
<feature type="transmembrane region" description="Helical" evidence="2">
    <location>
        <begin position="182"/>
        <end position="206"/>
    </location>
</feature>
<feature type="transmembrane region" description="Helical" evidence="2">
    <location>
        <begin position="437"/>
        <end position="460"/>
    </location>
</feature>
<feature type="transmembrane region" description="Helical" evidence="2">
    <location>
        <begin position="245"/>
        <end position="266"/>
    </location>
</feature>
<keyword evidence="2" id="KW-1133">Transmembrane helix</keyword>
<dbReference type="Gene3D" id="1.20.1250.20">
    <property type="entry name" value="MFS general substrate transporter like domains"/>
    <property type="match status" value="1"/>
</dbReference>
<dbReference type="GO" id="GO:0008028">
    <property type="term" value="F:monocarboxylic acid transmembrane transporter activity"/>
    <property type="evidence" value="ECO:0007669"/>
    <property type="project" value="TreeGrafter"/>
</dbReference>
<feature type="transmembrane region" description="Helical" evidence="2">
    <location>
        <begin position="212"/>
        <end position="233"/>
    </location>
</feature>
<dbReference type="AlphaFoldDB" id="A0A3R7N9S4"/>
<dbReference type="OrthoDB" id="6354858at2759"/>
<feature type="compositionally biased region" description="Polar residues" evidence="1">
    <location>
        <begin position="312"/>
        <end position="325"/>
    </location>
</feature>
<dbReference type="PANTHER" id="PTHR11360:SF306">
    <property type="entry name" value="RE01051P"/>
    <property type="match status" value="1"/>
</dbReference>
<sequence length="665" mass="71020">MDSERERENGDNERAKNQTVSKRHLDNTTAAPSIEDDRQTKDDQQRVIPAADSAEERRSLELPLFSSDAECREGVIALTSSGEEKGDGKLPSSCNSHESLVVPPSGKDKGYAWVVVSAVFLVNLLVAGYVKSFGILYILILESFPGASGAAAGWILGLLVGCRGLLAAVMGAFTVMVGPRACVIIGSLTVTAGLLAAVPAVSIVHIAFTLGALVGVGLCMSETPGFLAVTDYFQDKRALANGFRAAGNPLGGVLFSPLVVALHQYFGLQGALILMAGIMLHMAILGALMRPFQIHQNLVQAEFWKDQARQNTPGLRVSSSQQIKPSDQKRKKKKPLNFRMLKNPSYLIYLLMVMCVNIAMPNALLYTPTYGKSIGLSAYENSVIASYTSACDFVMRLLCGWTSSLKLYEAHHGLIAGLLVGGIGCLLTPLCNNMWQLLGAATSLSFCMAFFWTLINTLLADEFGGDAMASTWGFFRMTQGICSFLYPSLIASPFPTLSSFSSSFLPITSSSYFPLISSSSSSFPPLFSSSLFPPLSSSSSSFPTLSSSSSSFLPTHLLINLFPSPFIFIILPPLSSSLSFPPPSSSPSSPLLRLIYYQPSLSLSFSPGLVLDATGGLTIPYLMMGSALVLGAGVFSLRPLIARISGPKKELNPQSSSSLRGEPAA</sequence>
<feature type="transmembrane region" description="Helical" evidence="2">
    <location>
        <begin position="346"/>
        <end position="366"/>
    </location>
</feature>
<evidence type="ECO:0000256" key="2">
    <source>
        <dbReference type="SAM" id="Phobius"/>
    </source>
</evidence>
<reference evidence="3 4" key="2">
    <citation type="submission" date="2019-01" db="EMBL/GenBank/DDBJ databases">
        <title>The decoding of complex shrimp genome reveals the adaptation for benthos swimmer, frequently molting mechanism and breeding impact on genome.</title>
        <authorList>
            <person name="Sun Y."/>
            <person name="Gao Y."/>
            <person name="Yu Y."/>
        </authorList>
    </citation>
    <scope>NUCLEOTIDE SEQUENCE [LARGE SCALE GENOMIC DNA]</scope>
    <source>
        <tissue evidence="3">Muscle</tissue>
    </source>
</reference>
<dbReference type="InterPro" id="IPR050327">
    <property type="entry name" value="Proton-linked_MCT"/>
</dbReference>
<keyword evidence="4" id="KW-1185">Reference proteome</keyword>
<feature type="transmembrane region" description="Helical" evidence="2">
    <location>
        <begin position="619"/>
        <end position="641"/>
    </location>
</feature>
<feature type="region of interest" description="Disordered" evidence="1">
    <location>
        <begin position="312"/>
        <end position="333"/>
    </location>
</feature>
<evidence type="ECO:0000313" key="4">
    <source>
        <dbReference type="Proteomes" id="UP000283509"/>
    </source>
</evidence>
<dbReference type="EMBL" id="QCYY01001020">
    <property type="protein sequence ID" value="ROT81099.1"/>
    <property type="molecule type" value="Genomic_DNA"/>
</dbReference>
<evidence type="ECO:0000256" key="1">
    <source>
        <dbReference type="SAM" id="MobiDB-lite"/>
    </source>
</evidence>
<feature type="compositionally biased region" description="Basic and acidic residues" evidence="1">
    <location>
        <begin position="1"/>
        <end position="16"/>
    </location>
</feature>
<feature type="compositionally biased region" description="Basic and acidic residues" evidence="1">
    <location>
        <begin position="35"/>
        <end position="45"/>
    </location>
</feature>
<dbReference type="InterPro" id="IPR011701">
    <property type="entry name" value="MFS"/>
</dbReference>
<feature type="transmembrane region" description="Helical" evidence="2">
    <location>
        <begin position="272"/>
        <end position="289"/>
    </location>
</feature>
<dbReference type="InterPro" id="IPR036259">
    <property type="entry name" value="MFS_trans_sf"/>
</dbReference>
<dbReference type="Proteomes" id="UP000283509">
    <property type="component" value="Unassembled WGS sequence"/>
</dbReference>
<accession>A0A3R7N9S4</accession>
<name>A0A3R7N9S4_PENVA</name>
<reference evidence="3 4" key="1">
    <citation type="submission" date="2018-04" db="EMBL/GenBank/DDBJ databases">
        <authorList>
            <person name="Zhang X."/>
            <person name="Yuan J."/>
            <person name="Li F."/>
            <person name="Xiang J."/>
        </authorList>
    </citation>
    <scope>NUCLEOTIDE SEQUENCE [LARGE SCALE GENOMIC DNA]</scope>
    <source>
        <tissue evidence="3">Muscle</tissue>
    </source>
</reference>
<protein>
    <submittedName>
        <fullName evidence="3">Uncharacterized protein</fullName>
    </submittedName>
</protein>
<dbReference type="PANTHER" id="PTHR11360">
    <property type="entry name" value="MONOCARBOXYLATE TRANSPORTER"/>
    <property type="match status" value="1"/>
</dbReference>
<feature type="region of interest" description="Disordered" evidence="1">
    <location>
        <begin position="1"/>
        <end position="56"/>
    </location>
</feature>
<comment type="caution">
    <text evidence="3">The sequence shown here is derived from an EMBL/GenBank/DDBJ whole genome shotgun (WGS) entry which is preliminary data.</text>
</comment>
<keyword evidence="2" id="KW-0472">Membrane</keyword>
<gene>
    <name evidence="3" type="ORF">C7M84_000153</name>
</gene>
<feature type="transmembrane region" description="Helical" evidence="2">
    <location>
        <begin position="410"/>
        <end position="430"/>
    </location>
</feature>
<feature type="transmembrane region" description="Helical" evidence="2">
    <location>
        <begin position="152"/>
        <end position="175"/>
    </location>
</feature>
<feature type="transmembrane region" description="Helical" evidence="2">
    <location>
        <begin position="111"/>
        <end position="140"/>
    </location>
</feature>
<evidence type="ECO:0000313" key="3">
    <source>
        <dbReference type="EMBL" id="ROT81099.1"/>
    </source>
</evidence>